<comment type="caution">
    <text evidence="1">The sequence shown here is derived from an EMBL/GenBank/DDBJ whole genome shotgun (WGS) entry which is preliminary data.</text>
</comment>
<gene>
    <name evidence="1" type="ORF">HYALB_00009666</name>
</gene>
<keyword evidence="2" id="KW-1185">Reference proteome</keyword>
<organism evidence="1 2">
    <name type="scientific">Hymenoscyphus albidus</name>
    <dbReference type="NCBI Taxonomy" id="595503"/>
    <lineage>
        <taxon>Eukaryota</taxon>
        <taxon>Fungi</taxon>
        <taxon>Dikarya</taxon>
        <taxon>Ascomycota</taxon>
        <taxon>Pezizomycotina</taxon>
        <taxon>Leotiomycetes</taxon>
        <taxon>Helotiales</taxon>
        <taxon>Helotiaceae</taxon>
        <taxon>Hymenoscyphus</taxon>
    </lineage>
</organism>
<protein>
    <submittedName>
        <fullName evidence="1">Uncharacterized protein</fullName>
    </submittedName>
</protein>
<proteinExistence type="predicted"/>
<dbReference type="AlphaFoldDB" id="A0A9N9LEI8"/>
<reference evidence="1" key="1">
    <citation type="submission" date="2021-07" db="EMBL/GenBank/DDBJ databases">
        <authorList>
            <person name="Durling M."/>
        </authorList>
    </citation>
    <scope>NUCLEOTIDE SEQUENCE</scope>
</reference>
<evidence type="ECO:0000313" key="1">
    <source>
        <dbReference type="EMBL" id="CAG8971066.1"/>
    </source>
</evidence>
<dbReference type="Proteomes" id="UP000701801">
    <property type="component" value="Unassembled WGS sequence"/>
</dbReference>
<dbReference type="EMBL" id="CAJVRM010000007">
    <property type="protein sequence ID" value="CAG8971066.1"/>
    <property type="molecule type" value="Genomic_DNA"/>
</dbReference>
<sequence>MAIMSSVPEHHYMLDSVAATNDTAPASLGDSEWACSLQSILICRCLDLAVPPNLFTHRHQLLNYWHASSTRIYITKPYGFLSQSQQAQNSYRVDCRQYKAWILLALAYQQNLYRHSTRKSVRYGWLALQLLRAEHFK</sequence>
<evidence type="ECO:0000313" key="2">
    <source>
        <dbReference type="Proteomes" id="UP000701801"/>
    </source>
</evidence>
<accession>A0A9N9LEI8</accession>
<name>A0A9N9LEI8_9HELO</name>